<keyword evidence="2 7" id="KW-0812">Transmembrane</keyword>
<evidence type="ECO:0000256" key="2">
    <source>
        <dbReference type="ARBA" id="ARBA00022692"/>
    </source>
</evidence>
<sequence length="481" mass="52819">MAPLTGFLQWSTTTAALLLLFAVSTRASEIGVPHDTVIDLTDETFDSHMNDPANGLWFLKFYAPWCGHCKQLAPKLDQAAPFLAGKMAIGKIDCTLKTTKKKCKEFDVRGYPTLKFYRDGEFHDYPGGRHIDEIITFGEKMSASAVALVSSADEVMEKVVSKNADGVAFLAYDPAASSSKKREDAGDDAVLEEMIQSTKLTQVFGQVARKMQASASFGMLSPDISATELKALGLDIVAADGGSFLVQIEKDLLGYPKVYSGEINSPDYLTFVKNNNVALVTDLGPHNFRTLTTMGKLLAIGVVNPDDSTATEKFETELKTFALNGPSEVTEKYLFAVMDGKQWHKFVRQFGVESENLPDIFILNEEDRKFWQDSTINGLPAFFEAMEAGEIESRKREGRKGMGTLEVILDVFVSNLPYSALALSFIIAAFFALFIFGGDDDDLIEQMNAANEKQAKSKADVKGKKESAGEKDSKVEGKKEQ</sequence>
<dbReference type="PANTHER" id="PTHR46426:SF1">
    <property type="entry name" value="PROTEIN DISULFIDE-ISOMERASE TMX3"/>
    <property type="match status" value="1"/>
</dbReference>
<feature type="chain" id="PRO_5031108420" description="Thioredoxin domain-containing protein" evidence="8">
    <location>
        <begin position="28"/>
        <end position="481"/>
    </location>
</feature>
<dbReference type="GO" id="GO:0005789">
    <property type="term" value="C:endoplasmic reticulum membrane"/>
    <property type="evidence" value="ECO:0007669"/>
    <property type="project" value="UniProtKB-SubCell"/>
</dbReference>
<dbReference type="PROSITE" id="PS00194">
    <property type="entry name" value="THIOREDOXIN_1"/>
    <property type="match status" value="1"/>
</dbReference>
<dbReference type="SUPFAM" id="SSF52833">
    <property type="entry name" value="Thioredoxin-like"/>
    <property type="match status" value="2"/>
</dbReference>
<dbReference type="InterPro" id="IPR052250">
    <property type="entry name" value="PDI_TMX3"/>
</dbReference>
<evidence type="ECO:0000256" key="3">
    <source>
        <dbReference type="ARBA" id="ARBA00022989"/>
    </source>
</evidence>
<dbReference type="Pfam" id="PF00085">
    <property type="entry name" value="Thioredoxin"/>
    <property type="match status" value="1"/>
</dbReference>
<comment type="function">
    <text evidence="5">Probable disulfide isomerase, which participates in the folding of proteins containing disulfide bonds. May act as a dithiol oxidase. Acts as a regulator of endoplasmic reticulum-mitochondria contact sites via its ability to regulate redox signals.</text>
</comment>
<keyword evidence="4 7" id="KW-0472">Membrane</keyword>
<reference evidence="10" key="1">
    <citation type="submission" date="2021-01" db="EMBL/GenBank/DDBJ databases">
        <authorList>
            <person name="Corre E."/>
            <person name="Pelletier E."/>
            <person name="Niang G."/>
            <person name="Scheremetjew M."/>
            <person name="Finn R."/>
            <person name="Kale V."/>
            <person name="Holt S."/>
            <person name="Cochrane G."/>
            <person name="Meng A."/>
            <person name="Brown T."/>
            <person name="Cohen L."/>
        </authorList>
    </citation>
    <scope>NUCLEOTIDE SEQUENCE</scope>
    <source>
        <strain evidence="10">GSO104</strain>
    </source>
</reference>
<comment type="subcellular location">
    <subcellularLocation>
        <location evidence="1">Endoplasmic reticulum membrane</location>
        <topology evidence="1">Single-pass membrane protein</topology>
    </subcellularLocation>
</comment>
<dbReference type="Pfam" id="PF13848">
    <property type="entry name" value="Thioredoxin_6"/>
    <property type="match status" value="1"/>
</dbReference>
<evidence type="ECO:0000256" key="6">
    <source>
        <dbReference type="SAM" id="MobiDB-lite"/>
    </source>
</evidence>
<feature type="region of interest" description="Disordered" evidence="6">
    <location>
        <begin position="451"/>
        <end position="481"/>
    </location>
</feature>
<evidence type="ECO:0000256" key="7">
    <source>
        <dbReference type="SAM" id="Phobius"/>
    </source>
</evidence>
<name>A0A7S4S9N8_9STRA</name>
<feature type="domain" description="Thioredoxin" evidence="9">
    <location>
        <begin position="12"/>
        <end position="143"/>
    </location>
</feature>
<dbReference type="PROSITE" id="PS51352">
    <property type="entry name" value="THIOREDOXIN_2"/>
    <property type="match status" value="1"/>
</dbReference>
<proteinExistence type="predicted"/>
<dbReference type="InterPro" id="IPR036249">
    <property type="entry name" value="Thioredoxin-like_sf"/>
</dbReference>
<dbReference type="InterPro" id="IPR013766">
    <property type="entry name" value="Thioredoxin_domain"/>
</dbReference>
<evidence type="ECO:0000313" key="10">
    <source>
        <dbReference type="EMBL" id="CAE4638905.1"/>
    </source>
</evidence>
<dbReference type="AlphaFoldDB" id="A0A7S4S9N8"/>
<evidence type="ECO:0000256" key="8">
    <source>
        <dbReference type="SAM" id="SignalP"/>
    </source>
</evidence>
<protein>
    <recommendedName>
        <fullName evidence="9">Thioredoxin domain-containing protein</fullName>
    </recommendedName>
</protein>
<organism evidence="10">
    <name type="scientific">Ditylum brightwellii</name>
    <dbReference type="NCBI Taxonomy" id="49249"/>
    <lineage>
        <taxon>Eukaryota</taxon>
        <taxon>Sar</taxon>
        <taxon>Stramenopiles</taxon>
        <taxon>Ochrophyta</taxon>
        <taxon>Bacillariophyta</taxon>
        <taxon>Mediophyceae</taxon>
        <taxon>Lithodesmiophycidae</taxon>
        <taxon>Lithodesmiales</taxon>
        <taxon>Lithodesmiaceae</taxon>
        <taxon>Ditylum</taxon>
    </lineage>
</organism>
<dbReference type="PRINTS" id="PR00421">
    <property type="entry name" value="THIOREDOXIN"/>
</dbReference>
<feature type="compositionally biased region" description="Basic and acidic residues" evidence="6">
    <location>
        <begin position="453"/>
        <end position="481"/>
    </location>
</feature>
<dbReference type="Gene3D" id="3.40.30.10">
    <property type="entry name" value="Glutaredoxin"/>
    <property type="match status" value="2"/>
</dbReference>
<evidence type="ECO:0000259" key="9">
    <source>
        <dbReference type="PROSITE" id="PS51352"/>
    </source>
</evidence>
<gene>
    <name evidence="10" type="ORF">DBRI00130_LOCUS31618</name>
</gene>
<evidence type="ECO:0000256" key="5">
    <source>
        <dbReference type="ARBA" id="ARBA00045246"/>
    </source>
</evidence>
<feature type="signal peptide" evidence="8">
    <location>
        <begin position="1"/>
        <end position="27"/>
    </location>
</feature>
<dbReference type="InterPro" id="IPR017937">
    <property type="entry name" value="Thioredoxin_CS"/>
</dbReference>
<evidence type="ECO:0000256" key="1">
    <source>
        <dbReference type="ARBA" id="ARBA00004389"/>
    </source>
</evidence>
<keyword evidence="3 7" id="KW-1133">Transmembrane helix</keyword>
<dbReference type="EMBL" id="HBNS01040576">
    <property type="protein sequence ID" value="CAE4638905.1"/>
    <property type="molecule type" value="Transcribed_RNA"/>
</dbReference>
<evidence type="ECO:0000256" key="4">
    <source>
        <dbReference type="ARBA" id="ARBA00023136"/>
    </source>
</evidence>
<dbReference type="CDD" id="cd02961">
    <property type="entry name" value="PDI_a_family"/>
    <property type="match status" value="1"/>
</dbReference>
<feature type="transmembrane region" description="Helical" evidence="7">
    <location>
        <begin position="416"/>
        <end position="437"/>
    </location>
</feature>
<keyword evidence="8" id="KW-0732">Signal</keyword>
<dbReference type="PANTHER" id="PTHR46426">
    <property type="entry name" value="PROTEIN DISULFIDE-ISOMERASE TMX3"/>
    <property type="match status" value="1"/>
</dbReference>
<accession>A0A7S4S9N8</accession>